<sequence length="1244" mass="139421">MGARRRKNLSPRYLTFRHARGLLRRQGLLATNDGDLPPGHQRLHSYMTPGLQGGGHTITTTQEIDGQPDALQGTQPFYVDKLLFQLPEGDVHSVYPPQGHQEWAEALPHVVFNTPSTPWEWAASDITDEEDYEKNRNRVPWLAVLVFTKDELELLKDDLTGSESIFRDIDGMNDEDKPVKQTKTLSVPMQFSDIERLRHTVSPVANENPPDPTATAELIFLKKELFTGLFCKHDEEGQPVMGADSDVRPYRFLAHRRDINATGMAKASKTATEDDQQSYSVILSHRTGPTSAAEPINCIAHLVSIRGIEAMPRNNIWPIPDTAKFVAMSSLYSWSYSCYPTTTPNIHNQFVTLGESCRMLRSVVTGKDLAGSGDLSDVQKRVLLRLDNGYTMARYRVKTGEFTACFTRGAFVPVKNVAVEDIWGSLSNTGNDLQILDQQLGIMDITYAAAWQLGRTMAIADPAFVTSLGLVRKNIYDLGMYYFHLEDLPERSRGQIIAALPSMVSSLRLLQHSKQLSAQDPASRARRWFRPSVKPIDLSYARRTRISLGGGEEEDPKEKHFRQAAREIASGCKKDNPDEPSSTPYNEFNTPFSADWMTVLKWMIDRLAFTNMPAHYLVTDSSHLPEESIRFFEVDTRWMNAMIDGALSLANYIDQEDDMVRRAIFHAINLYRSTEVPEINMKPPLARYGCYIRSGLITKFPDLKVEVRKGDESLEEDDTLHLLRHDIVNADTMLCLFSLPPDEAPWDQIWLTQPPHQQSFVAGAALDDKQIKVPFRRAYTNDSWKTDPQLNDPLETPIWEREQGADGPDGAIYHWTDPNSSVEVRRLSMDFYAQKYLSAVQTGMDKGQFDDTIASSALMATQMSSFAWRLKIKFNGSTFQAVQAEPVKPLTQSSQPAATPSFAPLLKQPEPLAPNYPRIRYRIRSTDSPQTRTITSLRISQDLIFNIYMEDGWDLDLRLQYISLTVLLRDPSTSNELALMKNYTGSGAYMLSNVRFNPLVTLIENDEGVNTELVIKLVPRAVGTNERPPDVNLINCRELSFVLSGIMVNDYGNLWPDISFQGCIKEKYTESNEEHTPSTVDDVEIGPEQSTPKTMKETRAALTSAPVIILWDVKIKRGRKTLICGLMSLGLVATVSNALRNAYQRGLTAPDMPYAITNVAIVSILEVGIGVIAACIPACVPAFRCRQKAEPVTNSYRHKKISVIKGGQWDEGSGNWSLGNSTPDSIALCGVKSPGRVFTKVTAC</sequence>
<dbReference type="EMBL" id="ML737112">
    <property type="protein sequence ID" value="KAE8347701.1"/>
    <property type="molecule type" value="Genomic_DNA"/>
</dbReference>
<protein>
    <recommendedName>
        <fullName evidence="7">Rhodopsin domain-containing protein</fullName>
    </recommendedName>
</protein>
<dbReference type="PANTHER" id="PTHR33048">
    <property type="entry name" value="PTH11-LIKE INTEGRAL MEMBRANE PROTEIN (AFU_ORTHOLOGUE AFUA_5G11245)"/>
    <property type="match status" value="1"/>
</dbReference>
<keyword evidence="3" id="KW-1133">Transmembrane helix</keyword>
<evidence type="ECO:0000256" key="5">
    <source>
        <dbReference type="ARBA" id="ARBA00038359"/>
    </source>
</evidence>
<dbReference type="InterPro" id="IPR052337">
    <property type="entry name" value="SAT4-like"/>
</dbReference>
<dbReference type="AlphaFoldDB" id="A0A5N6YQM4"/>
<dbReference type="InterPro" id="IPR049326">
    <property type="entry name" value="Rhodopsin_dom_fungi"/>
</dbReference>
<gene>
    <name evidence="8" type="ORF">BDV24DRAFT_157177</name>
</gene>
<dbReference type="Pfam" id="PF20684">
    <property type="entry name" value="Fung_rhodopsin"/>
    <property type="match status" value="1"/>
</dbReference>
<feature type="domain" description="Rhodopsin" evidence="7">
    <location>
        <begin position="1103"/>
        <end position="1183"/>
    </location>
</feature>
<organism evidence="8">
    <name type="scientific">Aspergillus arachidicola</name>
    <dbReference type="NCBI Taxonomy" id="656916"/>
    <lineage>
        <taxon>Eukaryota</taxon>
        <taxon>Fungi</taxon>
        <taxon>Dikarya</taxon>
        <taxon>Ascomycota</taxon>
        <taxon>Pezizomycotina</taxon>
        <taxon>Eurotiomycetes</taxon>
        <taxon>Eurotiomycetidae</taxon>
        <taxon>Eurotiales</taxon>
        <taxon>Aspergillaceae</taxon>
        <taxon>Aspergillus</taxon>
        <taxon>Aspergillus subgen. Circumdati</taxon>
    </lineage>
</organism>
<name>A0A5N6YQM4_9EURO</name>
<proteinExistence type="inferred from homology"/>
<accession>A0A5N6YQM4</accession>
<dbReference type="GO" id="GO:0016020">
    <property type="term" value="C:membrane"/>
    <property type="evidence" value="ECO:0007669"/>
    <property type="project" value="UniProtKB-SubCell"/>
</dbReference>
<keyword evidence="4" id="KW-0472">Membrane</keyword>
<evidence type="ECO:0000313" key="8">
    <source>
        <dbReference type="EMBL" id="KAE8347701.1"/>
    </source>
</evidence>
<dbReference type="Proteomes" id="UP000325558">
    <property type="component" value="Unassembled WGS sequence"/>
</dbReference>
<evidence type="ECO:0000256" key="3">
    <source>
        <dbReference type="ARBA" id="ARBA00022989"/>
    </source>
</evidence>
<feature type="region of interest" description="Disordered" evidence="6">
    <location>
        <begin position="1071"/>
        <end position="1097"/>
    </location>
</feature>
<evidence type="ECO:0000256" key="2">
    <source>
        <dbReference type="ARBA" id="ARBA00022692"/>
    </source>
</evidence>
<evidence type="ECO:0000256" key="1">
    <source>
        <dbReference type="ARBA" id="ARBA00004141"/>
    </source>
</evidence>
<dbReference type="PANTHER" id="PTHR33048:SF123">
    <property type="entry name" value="INTEGRAL MEMBRANE PROTEIN"/>
    <property type="match status" value="1"/>
</dbReference>
<dbReference type="OrthoDB" id="3029913at2759"/>
<comment type="subcellular location">
    <subcellularLocation>
        <location evidence="1">Membrane</location>
        <topology evidence="1">Multi-pass membrane protein</topology>
    </subcellularLocation>
</comment>
<comment type="similarity">
    <text evidence="5">Belongs to the SAT4 family.</text>
</comment>
<evidence type="ECO:0000259" key="7">
    <source>
        <dbReference type="Pfam" id="PF20684"/>
    </source>
</evidence>
<evidence type="ECO:0000256" key="6">
    <source>
        <dbReference type="SAM" id="MobiDB-lite"/>
    </source>
</evidence>
<evidence type="ECO:0000256" key="4">
    <source>
        <dbReference type="ARBA" id="ARBA00023136"/>
    </source>
</evidence>
<reference evidence="8" key="1">
    <citation type="submission" date="2019-04" db="EMBL/GenBank/DDBJ databases">
        <title>Friends and foes A comparative genomics study of 23 Aspergillus species from section Flavi.</title>
        <authorList>
            <consortium name="DOE Joint Genome Institute"/>
            <person name="Kjaerbolling I."/>
            <person name="Vesth T."/>
            <person name="Frisvad J.C."/>
            <person name="Nybo J.L."/>
            <person name="Theobald S."/>
            <person name="Kildgaard S."/>
            <person name="Isbrandt T."/>
            <person name="Kuo A."/>
            <person name="Sato A."/>
            <person name="Lyhne E.K."/>
            <person name="Kogle M.E."/>
            <person name="Wiebenga A."/>
            <person name="Kun R.S."/>
            <person name="Lubbers R.J."/>
            <person name="Makela M.R."/>
            <person name="Barry K."/>
            <person name="Chovatia M."/>
            <person name="Clum A."/>
            <person name="Daum C."/>
            <person name="Haridas S."/>
            <person name="He G."/>
            <person name="LaButti K."/>
            <person name="Lipzen A."/>
            <person name="Mondo S."/>
            <person name="Riley R."/>
            <person name="Salamov A."/>
            <person name="Simmons B.A."/>
            <person name="Magnuson J.K."/>
            <person name="Henrissat B."/>
            <person name="Mortensen U.H."/>
            <person name="Larsen T.O."/>
            <person name="Devries R.P."/>
            <person name="Grigoriev I.V."/>
            <person name="Machida M."/>
            <person name="Baker S.E."/>
            <person name="Andersen M.R."/>
        </authorList>
    </citation>
    <scope>NUCLEOTIDE SEQUENCE</scope>
    <source>
        <strain evidence="8">CBS 117612</strain>
    </source>
</reference>
<keyword evidence="2" id="KW-0812">Transmembrane</keyword>